<proteinExistence type="inferred from homology"/>
<dbReference type="CDD" id="cd00086">
    <property type="entry name" value="homeodomain"/>
    <property type="match status" value="1"/>
</dbReference>
<dbReference type="Pfam" id="PF04617">
    <property type="entry name" value="Hox9_act"/>
    <property type="match status" value="1"/>
</dbReference>
<dbReference type="GO" id="GO:0005634">
    <property type="term" value="C:nucleus"/>
    <property type="evidence" value="ECO:0007669"/>
    <property type="project" value="UniProtKB-SubCell"/>
</dbReference>
<dbReference type="KEGG" id="els:105016990"/>
<sequence>MSTTSPISNYYVDSLINHVHESEDVLASRFLAPDLLTTGSHNTVPDCSEFSSCSFPPKSPIFTSSWGAVQSQGVYHPYTHQPHIGTESRYVCSWLDPISGTVSFPGFRTNSRHYGLKPDGFHQHCTGDSIASNGRGYPDYFYTSADMRDKTQTIIPSPESEVLASSKHEDKPEFDPSNQVANWIHARSTRKKRCPYTKYQTLELEKEFLFNMYLTRDRRYEVARVLNLTERQVKIWFQNRRMKMKKMSKEKTESIEQ</sequence>
<evidence type="ECO:0000259" key="13">
    <source>
        <dbReference type="PROSITE" id="PS50071"/>
    </source>
</evidence>
<evidence type="ECO:0000256" key="9">
    <source>
        <dbReference type="ARBA" id="ARBA00023242"/>
    </source>
</evidence>
<accession>A0A3P8YW99</accession>
<dbReference type="GO" id="GO:0000981">
    <property type="term" value="F:DNA-binding transcription factor activity, RNA polymerase II-specific"/>
    <property type="evidence" value="ECO:0007669"/>
    <property type="project" value="UniProtKB-UniRule"/>
</dbReference>
<keyword evidence="4 10" id="KW-0217">Developmental protein</keyword>
<keyword evidence="9 10" id="KW-0539">Nucleus</keyword>
<evidence type="ECO:0000256" key="8">
    <source>
        <dbReference type="ARBA" id="ARBA00023163"/>
    </source>
</evidence>
<dbReference type="OMA" id="HVHESED"/>
<evidence type="ECO:0000313" key="14">
    <source>
        <dbReference type="Ensembl" id="ENSELUP00000020859.1"/>
    </source>
</evidence>
<dbReference type="SUPFAM" id="SSF46689">
    <property type="entry name" value="Homeodomain-like"/>
    <property type="match status" value="1"/>
</dbReference>
<evidence type="ECO:0000256" key="10">
    <source>
        <dbReference type="PIRNR" id="PIRNR037109"/>
    </source>
</evidence>
<evidence type="ECO:0000256" key="6">
    <source>
        <dbReference type="ARBA" id="ARBA00023125"/>
    </source>
</evidence>
<comment type="subcellular location">
    <subcellularLocation>
        <location evidence="2 10 11 12">Nucleus</location>
    </subcellularLocation>
</comment>
<feature type="domain" description="Homeobox" evidence="13">
    <location>
        <begin position="187"/>
        <end position="247"/>
    </location>
</feature>
<dbReference type="GO" id="GO:0000978">
    <property type="term" value="F:RNA polymerase II cis-regulatory region sequence-specific DNA binding"/>
    <property type="evidence" value="ECO:0007669"/>
    <property type="project" value="TreeGrafter"/>
</dbReference>
<evidence type="ECO:0000313" key="15">
    <source>
        <dbReference type="Proteomes" id="UP000265140"/>
    </source>
</evidence>
<dbReference type="GO" id="GO:0009954">
    <property type="term" value="P:proximal/distal pattern formation"/>
    <property type="evidence" value="ECO:0007669"/>
    <property type="project" value="TreeGrafter"/>
</dbReference>
<dbReference type="Gene3D" id="1.10.10.60">
    <property type="entry name" value="Homeodomain-like"/>
    <property type="match status" value="1"/>
</dbReference>
<dbReference type="PROSITE" id="PS50071">
    <property type="entry name" value="HOMEOBOX_2"/>
    <property type="match status" value="1"/>
</dbReference>
<reference evidence="14" key="2">
    <citation type="submission" date="2020-02" db="EMBL/GenBank/DDBJ databases">
        <title>Esox lucius (northern pike) genome, fEsoLuc1, primary haplotype.</title>
        <authorList>
            <person name="Myers G."/>
            <person name="Karagic N."/>
            <person name="Meyer A."/>
            <person name="Pippel M."/>
            <person name="Reichard M."/>
            <person name="Winkler S."/>
            <person name="Tracey A."/>
            <person name="Sims Y."/>
            <person name="Howe K."/>
            <person name="Rhie A."/>
            <person name="Formenti G."/>
            <person name="Durbin R."/>
            <person name="Fedrigo O."/>
            <person name="Jarvis E.D."/>
        </authorList>
    </citation>
    <scope>NUCLEOTIDE SEQUENCE [LARGE SCALE GENOMIC DNA]</scope>
</reference>
<dbReference type="PRINTS" id="PR00024">
    <property type="entry name" value="HOMEOBOX"/>
</dbReference>
<evidence type="ECO:0000256" key="11">
    <source>
        <dbReference type="PROSITE-ProRule" id="PRU00108"/>
    </source>
</evidence>
<evidence type="ECO:0000256" key="12">
    <source>
        <dbReference type="RuleBase" id="RU000682"/>
    </source>
</evidence>
<dbReference type="PIRSF" id="PIRSF037109">
    <property type="entry name" value="Homeobox_Hox9"/>
    <property type="match status" value="1"/>
</dbReference>
<dbReference type="InterPro" id="IPR009057">
    <property type="entry name" value="Homeodomain-like_sf"/>
</dbReference>
<keyword evidence="7 11" id="KW-0371">Homeobox</keyword>
<evidence type="ECO:0000256" key="5">
    <source>
        <dbReference type="ARBA" id="ARBA00023015"/>
    </source>
</evidence>
<dbReference type="InterPro" id="IPR017970">
    <property type="entry name" value="Homeobox_CS"/>
</dbReference>
<dbReference type="STRING" id="8010.ENSELUP00000020859"/>
<dbReference type="SMART" id="SM00389">
    <property type="entry name" value="HOX"/>
    <property type="match status" value="1"/>
</dbReference>
<feature type="DNA-binding region" description="Homeobox" evidence="11">
    <location>
        <begin position="189"/>
        <end position="248"/>
    </location>
</feature>
<dbReference type="InParanoid" id="A0A3P8YW99"/>
<keyword evidence="5 10" id="KW-0805">Transcription regulation</keyword>
<dbReference type="Ensembl" id="ENSELUT00000031367.3">
    <property type="protein sequence ID" value="ENSELUP00000020859.1"/>
    <property type="gene ID" value="ENSELUG00000019994.3"/>
</dbReference>
<evidence type="ECO:0000256" key="2">
    <source>
        <dbReference type="ARBA" id="ARBA00004123"/>
    </source>
</evidence>
<evidence type="ECO:0000256" key="1">
    <source>
        <dbReference type="ARBA" id="ARBA00003263"/>
    </source>
</evidence>
<dbReference type="InterPro" id="IPR020479">
    <property type="entry name" value="HD_metazoa"/>
</dbReference>
<dbReference type="AlphaFoldDB" id="A0A3P8YW99"/>
<organism evidence="14 15">
    <name type="scientific">Esox lucius</name>
    <name type="common">Northern pike</name>
    <dbReference type="NCBI Taxonomy" id="8010"/>
    <lineage>
        <taxon>Eukaryota</taxon>
        <taxon>Metazoa</taxon>
        <taxon>Chordata</taxon>
        <taxon>Craniata</taxon>
        <taxon>Vertebrata</taxon>
        <taxon>Euteleostomi</taxon>
        <taxon>Actinopterygii</taxon>
        <taxon>Neopterygii</taxon>
        <taxon>Teleostei</taxon>
        <taxon>Protacanthopterygii</taxon>
        <taxon>Esociformes</taxon>
        <taxon>Esocidae</taxon>
        <taxon>Esox</taxon>
    </lineage>
</organism>
<dbReference type="OrthoDB" id="6159439at2759"/>
<keyword evidence="6 10" id="KW-0238">DNA-binding</keyword>
<dbReference type="InterPro" id="IPR017112">
    <property type="entry name" value="HXA9/HXB9/HXC9"/>
</dbReference>
<dbReference type="InterPro" id="IPR001356">
    <property type="entry name" value="HD"/>
</dbReference>
<comment type="function">
    <text evidence="1 10">Sequence-specific transcription factor which is part of a developmental regulatory system that provides cells with specific positional identities on the anterior-posterior axis.</text>
</comment>
<comment type="similarity">
    <text evidence="3 10">Belongs to the Abd-B homeobox family.</text>
</comment>
<dbReference type="PROSITE" id="PS00027">
    <property type="entry name" value="HOMEOBOX_1"/>
    <property type="match status" value="1"/>
</dbReference>
<dbReference type="GO" id="GO:0048704">
    <property type="term" value="P:embryonic skeletal system morphogenesis"/>
    <property type="evidence" value="ECO:0007669"/>
    <property type="project" value="TreeGrafter"/>
</dbReference>
<reference evidence="14" key="4">
    <citation type="submission" date="2025-09" db="UniProtKB">
        <authorList>
            <consortium name="Ensembl"/>
        </authorList>
    </citation>
    <scope>IDENTIFICATION</scope>
</reference>
<dbReference type="PANTHER" id="PTHR45970">
    <property type="entry name" value="AGAP004664-PA"/>
    <property type="match status" value="1"/>
</dbReference>
<protein>
    <recommendedName>
        <fullName evidence="10">Homeobox protein</fullName>
    </recommendedName>
</protein>
<dbReference type="GO" id="GO:0009952">
    <property type="term" value="P:anterior/posterior pattern specification"/>
    <property type="evidence" value="ECO:0007669"/>
    <property type="project" value="TreeGrafter"/>
</dbReference>
<dbReference type="GeneID" id="105016990"/>
<reference evidence="14" key="3">
    <citation type="submission" date="2025-08" db="UniProtKB">
        <authorList>
            <consortium name="Ensembl"/>
        </authorList>
    </citation>
    <scope>IDENTIFICATION</scope>
</reference>
<name>A0A3P8YW99_ESOLU</name>
<dbReference type="GO" id="GO:0006351">
    <property type="term" value="P:DNA-templated transcription"/>
    <property type="evidence" value="ECO:0007669"/>
    <property type="project" value="InterPro"/>
</dbReference>
<dbReference type="PANTHER" id="PTHR45970:SF1">
    <property type="entry name" value="HOMEOBOX PROTEIN HOX-C9"/>
    <property type="match status" value="1"/>
</dbReference>
<evidence type="ECO:0000256" key="7">
    <source>
        <dbReference type="ARBA" id="ARBA00023155"/>
    </source>
</evidence>
<dbReference type="GeneTree" id="ENSGT00940000160866"/>
<evidence type="ECO:0000256" key="3">
    <source>
        <dbReference type="ARBA" id="ARBA00006317"/>
    </source>
</evidence>
<evidence type="ECO:0000256" key="4">
    <source>
        <dbReference type="ARBA" id="ARBA00022473"/>
    </source>
</evidence>
<dbReference type="InterPro" id="IPR006711">
    <property type="entry name" value="Hox9_activation_N"/>
</dbReference>
<keyword evidence="15" id="KW-1185">Reference proteome</keyword>
<keyword evidence="8 10" id="KW-0804">Transcription</keyword>
<dbReference type="FunFam" id="1.10.10.60:FF:000018">
    <property type="entry name" value="Homeobox A10"/>
    <property type="match status" value="1"/>
</dbReference>
<reference evidence="15" key="1">
    <citation type="journal article" date="2014" name="PLoS ONE">
        <title>The genome and linkage map of the northern pike (Esox lucius): conserved synteny revealed between the salmonid sister group and the Neoteleostei.</title>
        <authorList>
            <person name="Rondeau E.B."/>
            <person name="Minkley D.R."/>
            <person name="Leong J.S."/>
            <person name="Messmer A.M."/>
            <person name="Jantzen J.R."/>
            <person name="von Schalburg K.R."/>
            <person name="Lemon C."/>
            <person name="Bird N.H."/>
            <person name="Koop B.F."/>
        </authorList>
    </citation>
    <scope>NUCLEOTIDE SEQUENCE</scope>
</reference>
<dbReference type="RefSeq" id="XP_010879552.1">
    <property type="nucleotide sequence ID" value="XM_010881250.2"/>
</dbReference>
<dbReference type="Bgee" id="ENSELUG00000019994">
    <property type="expression patterns" value="Expressed in bone element and 6 other cell types or tissues"/>
</dbReference>
<dbReference type="Proteomes" id="UP000265140">
    <property type="component" value="Chromosome 17"/>
</dbReference>
<dbReference type="Pfam" id="PF00046">
    <property type="entry name" value="Homeodomain"/>
    <property type="match status" value="1"/>
</dbReference>